<dbReference type="RefSeq" id="WP_249893975.1">
    <property type="nucleotide sequence ID" value="NZ_CP082904.1"/>
</dbReference>
<dbReference type="Pfam" id="PF16884">
    <property type="entry name" value="ADH_N_2"/>
    <property type="match status" value="1"/>
</dbReference>
<evidence type="ECO:0000313" key="3">
    <source>
        <dbReference type="EMBL" id="UQY45416.1"/>
    </source>
</evidence>
<sequence length="351" mass="38680">MSQQKEQNRRLILVSRPHGAPAPANFRLDTQPVPTPGEGEMLLRTVYLSLDPYMRGRMSDAPSYVEPFAVNDVLGGGTVAIVEQSQHPDYQPGDWVVSQSGWQDYALSDGRGLFKLQGPVLKHPSWALSLLGMTGFTAYMGLLDIGNPQPGETVVVAAATGAVGSVVGQIAKLKGCRVVGIAGGEEKCRYAMEKLGFDHCVDHRRDDLAQQLKQHCPDGIDVYFENVGGKVFNAVLPLMNSKGRIPLCGLIADYNSTDLPQGQDHLPLFQGAILRKRLRVQGFIINQDYGDRFEEFFRQMSQWVAEDRLVFREHIVDELENAPDAFIGMLEGKNFGKLVIRVAADQPGEQS</sequence>
<protein>
    <submittedName>
        <fullName evidence="3">NADP-dependent oxidoreductase</fullName>
    </submittedName>
</protein>
<feature type="domain" description="Enoyl reductase (ER)" evidence="2">
    <location>
        <begin position="21"/>
        <end position="340"/>
    </location>
</feature>
<dbReference type="PANTHER" id="PTHR43205">
    <property type="entry name" value="PROSTAGLANDIN REDUCTASE"/>
    <property type="match status" value="1"/>
</dbReference>
<dbReference type="SMART" id="SM00829">
    <property type="entry name" value="PKS_ER"/>
    <property type="match status" value="1"/>
</dbReference>
<evidence type="ECO:0000259" key="2">
    <source>
        <dbReference type="SMART" id="SM00829"/>
    </source>
</evidence>
<dbReference type="Pfam" id="PF00107">
    <property type="entry name" value="ADH_zinc_N"/>
    <property type="match status" value="1"/>
</dbReference>
<dbReference type="Gene3D" id="3.40.50.720">
    <property type="entry name" value="NAD(P)-binding Rossmann-like Domain"/>
    <property type="match status" value="1"/>
</dbReference>
<dbReference type="PANTHER" id="PTHR43205:SF7">
    <property type="entry name" value="PROSTAGLANDIN REDUCTASE 1"/>
    <property type="match status" value="1"/>
</dbReference>
<dbReference type="SUPFAM" id="SSF51735">
    <property type="entry name" value="NAD(P)-binding Rossmann-fold domains"/>
    <property type="match status" value="1"/>
</dbReference>
<dbReference type="InterPro" id="IPR020843">
    <property type="entry name" value="ER"/>
</dbReference>
<dbReference type="EMBL" id="CP082904">
    <property type="protein sequence ID" value="UQY45416.1"/>
    <property type="molecule type" value="Genomic_DNA"/>
</dbReference>
<organism evidence="3 4">
    <name type="scientific">Mixta hanseatica</name>
    <dbReference type="NCBI Taxonomy" id="2872648"/>
    <lineage>
        <taxon>Bacteria</taxon>
        <taxon>Pseudomonadati</taxon>
        <taxon>Pseudomonadota</taxon>
        <taxon>Gammaproteobacteria</taxon>
        <taxon>Enterobacterales</taxon>
        <taxon>Erwiniaceae</taxon>
        <taxon>Mixta</taxon>
    </lineage>
</organism>
<dbReference type="InterPro" id="IPR041694">
    <property type="entry name" value="ADH_N_2"/>
</dbReference>
<dbReference type="InterPro" id="IPR036291">
    <property type="entry name" value="NAD(P)-bd_dom_sf"/>
</dbReference>
<dbReference type="InterPro" id="IPR013149">
    <property type="entry name" value="ADH-like_C"/>
</dbReference>
<dbReference type="CDD" id="cd05288">
    <property type="entry name" value="PGDH"/>
    <property type="match status" value="1"/>
</dbReference>
<name>A0ABY4RF10_9GAMM</name>
<proteinExistence type="predicted"/>
<gene>
    <name evidence="3" type="ORF">K6958_07080</name>
</gene>
<dbReference type="Proteomes" id="UP001056635">
    <property type="component" value="Chromosome"/>
</dbReference>
<dbReference type="InterPro" id="IPR011032">
    <property type="entry name" value="GroES-like_sf"/>
</dbReference>
<evidence type="ECO:0000313" key="4">
    <source>
        <dbReference type="Proteomes" id="UP001056635"/>
    </source>
</evidence>
<dbReference type="Gene3D" id="3.90.180.10">
    <property type="entry name" value="Medium-chain alcohol dehydrogenases, catalytic domain"/>
    <property type="match status" value="1"/>
</dbReference>
<evidence type="ECO:0000256" key="1">
    <source>
        <dbReference type="ARBA" id="ARBA00023002"/>
    </source>
</evidence>
<keyword evidence="1" id="KW-0560">Oxidoreductase</keyword>
<reference evidence="3" key="1">
    <citation type="submission" date="2021-09" db="EMBL/GenBank/DDBJ databases">
        <title>First case of bloodstream infection caused by Mixta hanseatica sp. nov., a member of the Erwiniaceae family.</title>
        <authorList>
            <person name="Both A."/>
            <person name="Huang J."/>
            <person name="Wenzel P."/>
            <person name="Aepfelbacher M."/>
            <person name="Rohde H."/>
            <person name="Christner M."/>
            <person name="Hentschke M."/>
        </authorList>
    </citation>
    <scope>NUCLEOTIDE SEQUENCE</scope>
    <source>
        <strain evidence="3">X22927</strain>
    </source>
</reference>
<dbReference type="InterPro" id="IPR045010">
    <property type="entry name" value="MDR_fam"/>
</dbReference>
<dbReference type="SUPFAM" id="SSF50129">
    <property type="entry name" value="GroES-like"/>
    <property type="match status" value="1"/>
</dbReference>
<accession>A0ABY4RF10</accession>
<keyword evidence="4" id="KW-1185">Reference proteome</keyword>